<dbReference type="Pfam" id="PF01479">
    <property type="entry name" value="S4"/>
    <property type="match status" value="1"/>
</dbReference>
<accession>A0ABT3EG61</accession>
<dbReference type="CDD" id="cd00165">
    <property type="entry name" value="S4"/>
    <property type="match status" value="1"/>
</dbReference>
<dbReference type="Proteomes" id="UP001165677">
    <property type="component" value="Unassembled WGS sequence"/>
</dbReference>
<sequence length="132" mass="15599">MRIDKLLWCLRYYKTRSIATEAVKKGHITINGQVAKASRDVFPTDKITLRKDQINYKLTILDIPQNRLGAKLVDMYRKDETPKEAFEHLELLKLSKEHYRANGTGRPTKKDRREIDDYLWESDENEDTDKTE</sequence>
<keyword evidence="8" id="KW-1185">Reference proteome</keyword>
<name>A0ABT3EG61_9FLAO</name>
<dbReference type="EMBL" id="JAPCIO010000002">
    <property type="protein sequence ID" value="MCW1147567.1"/>
    <property type="molecule type" value="Genomic_DNA"/>
</dbReference>
<evidence type="ECO:0000256" key="3">
    <source>
        <dbReference type="ARBA" id="ARBA00023125"/>
    </source>
</evidence>
<dbReference type="Gene3D" id="3.10.290.10">
    <property type="entry name" value="RNA-binding S4 domain"/>
    <property type="match status" value="1"/>
</dbReference>
<dbReference type="PROSITE" id="PS50889">
    <property type="entry name" value="S4"/>
    <property type="match status" value="1"/>
</dbReference>
<evidence type="ECO:0000256" key="1">
    <source>
        <dbReference type="ARBA" id="ARBA00008396"/>
    </source>
</evidence>
<dbReference type="SUPFAM" id="SSF55174">
    <property type="entry name" value="Alpha-L RNA-binding motif"/>
    <property type="match status" value="1"/>
</dbReference>
<proteinExistence type="inferred from homology"/>
<dbReference type="InterPro" id="IPR036986">
    <property type="entry name" value="S4_RNA-bd_sf"/>
</dbReference>
<feature type="domain" description="RNA-binding S4" evidence="6">
    <location>
        <begin position="1"/>
        <end position="64"/>
    </location>
</feature>
<feature type="compositionally biased region" description="Acidic residues" evidence="5">
    <location>
        <begin position="117"/>
        <end position="132"/>
    </location>
</feature>
<dbReference type="SMART" id="SM00363">
    <property type="entry name" value="S4"/>
    <property type="match status" value="1"/>
</dbReference>
<comment type="caution">
    <text evidence="7">The sequence shown here is derived from an EMBL/GenBank/DDBJ whole genome shotgun (WGS) entry which is preliminary data.</text>
</comment>
<dbReference type="PIRSF" id="PIRSF016821">
    <property type="entry name" value="HSP15"/>
    <property type="match status" value="1"/>
</dbReference>
<dbReference type="InterPro" id="IPR025708">
    <property type="entry name" value="HSP15"/>
</dbReference>
<gene>
    <name evidence="7" type="ORF">OJ995_04985</name>
</gene>
<evidence type="ECO:0000256" key="4">
    <source>
        <dbReference type="PROSITE-ProRule" id="PRU00182"/>
    </source>
</evidence>
<dbReference type="RefSeq" id="WP_264368408.1">
    <property type="nucleotide sequence ID" value="NZ_JAPCIO010000002.1"/>
</dbReference>
<keyword evidence="3" id="KW-0238">DNA-binding</keyword>
<feature type="region of interest" description="Disordered" evidence="5">
    <location>
        <begin position="100"/>
        <end position="132"/>
    </location>
</feature>
<dbReference type="InterPro" id="IPR002942">
    <property type="entry name" value="S4_RNA-bd"/>
</dbReference>
<protein>
    <submittedName>
        <fullName evidence="7">RNA-binding S4 domain-containing protein</fullName>
    </submittedName>
</protein>
<evidence type="ECO:0000313" key="7">
    <source>
        <dbReference type="EMBL" id="MCW1147567.1"/>
    </source>
</evidence>
<evidence type="ECO:0000256" key="5">
    <source>
        <dbReference type="SAM" id="MobiDB-lite"/>
    </source>
</evidence>
<evidence type="ECO:0000256" key="2">
    <source>
        <dbReference type="ARBA" id="ARBA00022884"/>
    </source>
</evidence>
<comment type="similarity">
    <text evidence="1">Belongs to the HSP15 family.</text>
</comment>
<organism evidence="7 8">
    <name type="scientific">Flavobacterium lacisediminis</name>
    <dbReference type="NCBI Taxonomy" id="2989705"/>
    <lineage>
        <taxon>Bacteria</taxon>
        <taxon>Pseudomonadati</taxon>
        <taxon>Bacteroidota</taxon>
        <taxon>Flavobacteriia</taxon>
        <taxon>Flavobacteriales</taxon>
        <taxon>Flavobacteriaceae</taxon>
        <taxon>Flavobacterium</taxon>
    </lineage>
</organism>
<evidence type="ECO:0000313" key="8">
    <source>
        <dbReference type="Proteomes" id="UP001165677"/>
    </source>
</evidence>
<keyword evidence="2 4" id="KW-0694">RNA-binding</keyword>
<evidence type="ECO:0000259" key="6">
    <source>
        <dbReference type="SMART" id="SM00363"/>
    </source>
</evidence>
<reference evidence="7" key="1">
    <citation type="submission" date="2022-10" db="EMBL/GenBank/DDBJ databases">
        <title>Flavobacterium sp. nov., a bacterium isolated from lake sediment.</title>
        <authorList>
            <person name="Qu J.-H."/>
        </authorList>
    </citation>
    <scope>NUCLEOTIDE SEQUENCE</scope>
    <source>
        <strain evidence="7">TH16-21</strain>
    </source>
</reference>